<accession>A0A8C4KX84</accession>
<evidence type="ECO:0000313" key="1">
    <source>
        <dbReference type="Ensembl" id="ENSEASP00005002402.1"/>
    </source>
</evidence>
<organism evidence="1">
    <name type="scientific">Equus asinus asinus</name>
    <dbReference type="NCBI Taxonomy" id="83772"/>
    <lineage>
        <taxon>Eukaryota</taxon>
        <taxon>Metazoa</taxon>
        <taxon>Chordata</taxon>
        <taxon>Craniata</taxon>
        <taxon>Vertebrata</taxon>
        <taxon>Euteleostomi</taxon>
        <taxon>Mammalia</taxon>
        <taxon>Eutheria</taxon>
        <taxon>Laurasiatheria</taxon>
        <taxon>Perissodactyla</taxon>
        <taxon>Equidae</taxon>
        <taxon>Equus</taxon>
    </lineage>
</organism>
<name>A0A8C4KX84_EQUAS</name>
<dbReference type="AlphaFoldDB" id="A0A8C4KX84"/>
<proteinExistence type="predicted"/>
<dbReference type="Ensembl" id="ENSEAST00005002645.1">
    <property type="protein sequence ID" value="ENSEASP00005002402.1"/>
    <property type="gene ID" value="ENSEASG00005001876.1"/>
</dbReference>
<sequence>MYKWLVRILGTIFRLCDRPVPPARAFLKRWRSNSTLSSTVDTDEIPAKRPRLDCFIHQVKTSLYNAAGLFGFPFQLNTKPMVNAACNGTRNVAPSEELSRLSLMETWRMIVYKNTLINQQKIDCCHS</sequence>
<dbReference type="OMA" id="LMETWRM"/>
<reference evidence="1" key="1">
    <citation type="submission" date="2023-03" db="UniProtKB">
        <authorList>
            <consortium name="Ensembl"/>
        </authorList>
    </citation>
    <scope>IDENTIFICATION</scope>
</reference>
<protein>
    <submittedName>
        <fullName evidence="1">Uncharacterized protein</fullName>
    </submittedName>
</protein>